<feature type="region of interest" description="Disordered" evidence="1">
    <location>
        <begin position="374"/>
        <end position="411"/>
    </location>
</feature>
<dbReference type="InterPro" id="IPR021109">
    <property type="entry name" value="Peptidase_aspartic_dom_sf"/>
</dbReference>
<evidence type="ECO:0000313" key="3">
    <source>
        <dbReference type="Proteomes" id="UP000288805"/>
    </source>
</evidence>
<evidence type="ECO:0000256" key="1">
    <source>
        <dbReference type="SAM" id="MobiDB-lite"/>
    </source>
</evidence>
<feature type="compositionally biased region" description="Polar residues" evidence="1">
    <location>
        <begin position="68"/>
        <end position="80"/>
    </location>
</feature>
<reference evidence="2 3" key="1">
    <citation type="journal article" date="2018" name="PLoS Genet.">
        <title>Population sequencing reveals clonal diversity and ancestral inbreeding in the grapevine cultivar Chardonnay.</title>
        <authorList>
            <person name="Roach M.J."/>
            <person name="Johnson D.L."/>
            <person name="Bohlmann J."/>
            <person name="van Vuuren H.J."/>
            <person name="Jones S.J."/>
            <person name="Pretorius I.S."/>
            <person name="Schmidt S.A."/>
            <person name="Borneman A.R."/>
        </authorList>
    </citation>
    <scope>NUCLEOTIDE SEQUENCE [LARGE SCALE GENOMIC DNA]</scope>
    <source>
        <strain evidence="3">cv. Chardonnay</strain>
        <tissue evidence="2">Leaf</tissue>
    </source>
</reference>
<dbReference type="PANTHER" id="PTHR33240">
    <property type="entry name" value="OS08G0508500 PROTEIN"/>
    <property type="match status" value="1"/>
</dbReference>
<dbReference type="PANTHER" id="PTHR33240:SF8">
    <property type="entry name" value="OS03G0439900 PROTEIN"/>
    <property type="match status" value="1"/>
</dbReference>
<feature type="compositionally biased region" description="Basic and acidic residues" evidence="1">
    <location>
        <begin position="98"/>
        <end position="116"/>
    </location>
</feature>
<feature type="compositionally biased region" description="Basic and acidic residues" evidence="1">
    <location>
        <begin position="382"/>
        <end position="404"/>
    </location>
</feature>
<dbReference type="EMBL" id="QGNW01000864">
    <property type="protein sequence ID" value="RVW60332.1"/>
    <property type="molecule type" value="Genomic_DNA"/>
</dbReference>
<dbReference type="CDD" id="cd00303">
    <property type="entry name" value="retropepsin_like"/>
    <property type="match status" value="1"/>
</dbReference>
<sequence length="671" mass="75360">MATPSQSRSSGRGEDDNFEWRLAIERRQLASERQLKALLQETERLREENAVLRIQASTSGPPRRQRSRGQVANSRPQQEPESIYPGTIGVIPGACNIRPHEPRTPMPRAPREESSDSTHFSAKRQRDKKSQLSHSMRARLGQQEPGRTRSPMATTWAPRPDPMVQNVHPHRDPVVTPMMQNVHSHPAEQPTGRNIPNGPPISSIGKRLDDMLSTPFCSHIINYEPPRGFLVSKFSTYDGTNDPFDHIMHYRQLMTLDIGNDALLCKGPVRSFRGQYLCSARHKQNISTMQNIKMQDNESLREFVKRFDQAVLQVEACSMDAVLQIFKRSICPGTPFFESLAKKPPITMDDLFRRANKYSMLEDDVRAATQQVLVAARPSRSNTERNAKPPDRPKPSDQRQEGPSRPKMPHLTHLSISYEKLLPMIQDLSDFKWPRPIGTDPSTRDRSRRCAFHKDHGHTTETCRSFQYLVERLIKAGHLKQYLRSDNGGRDAPQHHNPGNLRAPTAPKAVINYITGGPSDKEYDSRRKRQKLLRAASIRERINSIRPGLTGGGPRPIDGTIIFPPIDPTRTLQPHRDALILSLEIGDFDVRRILVDPGSSADLVQASVMSHMGHTLTGLENPGRILSGFNGSSTTSLGDIVLPVQAGPVTLNVQFSVVQELSPFNVILGRT</sequence>
<name>A0A438FK14_VITVI</name>
<comment type="caution">
    <text evidence="2">The sequence shown here is derived from an EMBL/GenBank/DDBJ whole genome shotgun (WGS) entry which is preliminary data.</text>
</comment>
<dbReference type="AlphaFoldDB" id="A0A438FK14"/>
<dbReference type="Gene3D" id="2.40.70.10">
    <property type="entry name" value="Acid Proteases"/>
    <property type="match status" value="1"/>
</dbReference>
<feature type="region of interest" description="Disordered" evidence="1">
    <location>
        <begin position="484"/>
        <end position="506"/>
    </location>
</feature>
<evidence type="ECO:0008006" key="4">
    <source>
        <dbReference type="Google" id="ProtNLM"/>
    </source>
</evidence>
<gene>
    <name evidence="2" type="ORF">CK203_084101</name>
</gene>
<feature type="region of interest" description="Disordered" evidence="1">
    <location>
        <begin position="43"/>
        <end position="165"/>
    </location>
</feature>
<dbReference type="Proteomes" id="UP000288805">
    <property type="component" value="Unassembled WGS sequence"/>
</dbReference>
<protein>
    <recommendedName>
        <fullName evidence="4">Retrotransposon gag domain-containing protein</fullName>
    </recommendedName>
</protein>
<organism evidence="2 3">
    <name type="scientific">Vitis vinifera</name>
    <name type="common">Grape</name>
    <dbReference type="NCBI Taxonomy" id="29760"/>
    <lineage>
        <taxon>Eukaryota</taxon>
        <taxon>Viridiplantae</taxon>
        <taxon>Streptophyta</taxon>
        <taxon>Embryophyta</taxon>
        <taxon>Tracheophyta</taxon>
        <taxon>Spermatophyta</taxon>
        <taxon>Magnoliopsida</taxon>
        <taxon>eudicotyledons</taxon>
        <taxon>Gunneridae</taxon>
        <taxon>Pentapetalae</taxon>
        <taxon>rosids</taxon>
        <taxon>Vitales</taxon>
        <taxon>Vitaceae</taxon>
        <taxon>Viteae</taxon>
        <taxon>Vitis</taxon>
    </lineage>
</organism>
<proteinExistence type="predicted"/>
<evidence type="ECO:0000313" key="2">
    <source>
        <dbReference type="EMBL" id="RVW60332.1"/>
    </source>
</evidence>
<accession>A0A438FK14</accession>